<comment type="caution">
    <text evidence="2">The sequence shown here is derived from an EMBL/GenBank/DDBJ whole genome shotgun (WGS) entry which is preliminary data.</text>
</comment>
<keyword evidence="1" id="KW-1133">Transmembrane helix</keyword>
<organism evidence="2 3">
    <name type="scientific">Candidatus Woesebacteria bacterium RIFCSPHIGHO2_01_FULL_38_9</name>
    <dbReference type="NCBI Taxonomy" id="1802492"/>
    <lineage>
        <taxon>Bacteria</taxon>
        <taxon>Candidatus Woeseibacteriota</taxon>
    </lineage>
</organism>
<protein>
    <submittedName>
        <fullName evidence="2">Uncharacterized protein</fullName>
    </submittedName>
</protein>
<keyword evidence="1" id="KW-0812">Transmembrane</keyword>
<keyword evidence="1" id="KW-0472">Membrane</keyword>
<reference evidence="2 3" key="1">
    <citation type="journal article" date="2016" name="Nat. Commun.">
        <title>Thousands of microbial genomes shed light on interconnected biogeochemical processes in an aquifer system.</title>
        <authorList>
            <person name="Anantharaman K."/>
            <person name="Brown C.T."/>
            <person name="Hug L.A."/>
            <person name="Sharon I."/>
            <person name="Castelle C.J."/>
            <person name="Probst A.J."/>
            <person name="Thomas B.C."/>
            <person name="Singh A."/>
            <person name="Wilkins M.J."/>
            <person name="Karaoz U."/>
            <person name="Brodie E.L."/>
            <person name="Williams K.H."/>
            <person name="Hubbard S.S."/>
            <person name="Banfield J.F."/>
        </authorList>
    </citation>
    <scope>NUCLEOTIDE SEQUENCE [LARGE SCALE GENOMIC DNA]</scope>
</reference>
<evidence type="ECO:0000256" key="1">
    <source>
        <dbReference type="SAM" id="Phobius"/>
    </source>
</evidence>
<feature type="transmembrane region" description="Helical" evidence="1">
    <location>
        <begin position="6"/>
        <end position="24"/>
    </location>
</feature>
<sequence>MKNTYVFIIIILVITSGAFLIYIFTRRPPQGPATDENLEEITVTPTPYPTPEIPVGWEYYSNTEHRISFAVPPNFEVEENGKNSILAVPIAEELGAVGTRFFYVLCQRDTRMERWIFTTTTARSFVNLFHQT</sequence>
<evidence type="ECO:0000313" key="2">
    <source>
        <dbReference type="EMBL" id="OGM21828.1"/>
    </source>
</evidence>
<evidence type="ECO:0000313" key="3">
    <source>
        <dbReference type="Proteomes" id="UP000178419"/>
    </source>
</evidence>
<dbReference type="Proteomes" id="UP000178419">
    <property type="component" value="Unassembled WGS sequence"/>
</dbReference>
<dbReference type="AlphaFoldDB" id="A0A1F7Y5B8"/>
<proteinExistence type="predicted"/>
<accession>A0A1F7Y5B8</accession>
<name>A0A1F7Y5B8_9BACT</name>
<gene>
    <name evidence="2" type="ORF">A2714_02485</name>
</gene>
<dbReference type="EMBL" id="MGGE01000004">
    <property type="protein sequence ID" value="OGM21828.1"/>
    <property type="molecule type" value="Genomic_DNA"/>
</dbReference>